<gene>
    <name evidence="7" type="ORF">FKW77_007715</name>
</gene>
<dbReference type="PROSITE" id="PS51147">
    <property type="entry name" value="PFTA"/>
    <property type="match status" value="4"/>
</dbReference>
<dbReference type="Pfam" id="PF01239">
    <property type="entry name" value="PPTA"/>
    <property type="match status" value="5"/>
</dbReference>
<dbReference type="EMBL" id="CP042194">
    <property type="protein sequence ID" value="QDS73924.1"/>
    <property type="molecule type" value="Genomic_DNA"/>
</dbReference>
<dbReference type="AlphaFoldDB" id="A0A517LE79"/>
<dbReference type="InterPro" id="IPR002088">
    <property type="entry name" value="Prenyl_trans_a"/>
</dbReference>
<accession>A0A517LE79</accession>
<dbReference type="GO" id="GO:0097354">
    <property type="term" value="P:prenylation"/>
    <property type="evidence" value="ECO:0007669"/>
    <property type="project" value="UniProtKB-UniRule"/>
</dbReference>
<dbReference type="GO" id="GO:0005968">
    <property type="term" value="C:Rab-protein geranylgeranyltransferase complex"/>
    <property type="evidence" value="ECO:0007669"/>
    <property type="project" value="TreeGrafter"/>
</dbReference>
<proteinExistence type="inferred from homology"/>
<keyword evidence="8" id="KW-1185">Reference proteome</keyword>
<evidence type="ECO:0000256" key="2">
    <source>
        <dbReference type="ARBA" id="ARBA00022602"/>
    </source>
</evidence>
<evidence type="ECO:0000256" key="1">
    <source>
        <dbReference type="ARBA" id="ARBA00006734"/>
    </source>
</evidence>
<comment type="function">
    <text evidence="6">Catalyzes the transfer of a geranyl-geranyl moiety from geranyl-geranyl pyrophosphate to cysteines occuring in specific C-terminal amino acid sequences.</text>
</comment>
<comment type="similarity">
    <text evidence="1 6">Belongs to the protein prenyltransferase subunit alpha family.</text>
</comment>
<evidence type="ECO:0000256" key="5">
    <source>
        <dbReference type="ARBA" id="ARBA00047658"/>
    </source>
</evidence>
<keyword evidence="2 6" id="KW-0637">Prenyltransferase</keyword>
<evidence type="ECO:0000313" key="8">
    <source>
        <dbReference type="Proteomes" id="UP000316270"/>
    </source>
</evidence>
<evidence type="ECO:0000256" key="3">
    <source>
        <dbReference type="ARBA" id="ARBA00022679"/>
    </source>
</evidence>
<dbReference type="PANTHER" id="PTHR11129:SF2">
    <property type="entry name" value="GERANYLGERANYL TRANSFERASE TYPE-2 SUBUNIT ALPHA"/>
    <property type="match status" value="1"/>
</dbReference>
<reference evidence="7 8" key="1">
    <citation type="submission" date="2019-07" db="EMBL/GenBank/DDBJ databases">
        <title>Finished genome of Venturia effusa.</title>
        <authorList>
            <person name="Young C.A."/>
            <person name="Cox M.P."/>
            <person name="Ganley A.R.D."/>
            <person name="David W.J."/>
        </authorList>
    </citation>
    <scope>NUCLEOTIDE SEQUENCE [LARGE SCALE GENOMIC DNA]</scope>
    <source>
        <strain evidence="8">albino</strain>
    </source>
</reference>
<keyword evidence="3 6" id="KW-0808">Transferase</keyword>
<dbReference type="SUPFAM" id="SSF48439">
    <property type="entry name" value="Protein prenylyltransferase"/>
    <property type="match status" value="1"/>
</dbReference>
<keyword evidence="4" id="KW-0677">Repeat</keyword>
<dbReference type="EC" id="2.5.1.60" evidence="6"/>
<evidence type="ECO:0000256" key="4">
    <source>
        <dbReference type="ARBA" id="ARBA00022737"/>
    </source>
</evidence>
<evidence type="ECO:0000313" key="7">
    <source>
        <dbReference type="EMBL" id="QDS73924.1"/>
    </source>
</evidence>
<dbReference type="Proteomes" id="UP000316270">
    <property type="component" value="Chromosome 10"/>
</dbReference>
<dbReference type="OrthoDB" id="1658at2759"/>
<dbReference type="GO" id="GO:0004663">
    <property type="term" value="F:Rab geranylgeranyltransferase activity"/>
    <property type="evidence" value="ECO:0007669"/>
    <property type="project" value="UniProtKB-UniRule"/>
</dbReference>
<name>A0A517LE79_9PEZI</name>
<protein>
    <recommendedName>
        <fullName evidence="6">Geranylgeranyl transferase type-2 subunit alpha</fullName>
        <ecNumber evidence="6">2.5.1.60</ecNumber>
    </recommendedName>
    <alternativeName>
        <fullName evidence="6">Geranylgeranyl transferase type II subunit alpha</fullName>
    </alternativeName>
</protein>
<dbReference type="STRING" id="50376.A0A517LE79"/>
<organism evidence="7 8">
    <name type="scientific">Venturia effusa</name>
    <dbReference type="NCBI Taxonomy" id="50376"/>
    <lineage>
        <taxon>Eukaryota</taxon>
        <taxon>Fungi</taxon>
        <taxon>Dikarya</taxon>
        <taxon>Ascomycota</taxon>
        <taxon>Pezizomycotina</taxon>
        <taxon>Dothideomycetes</taxon>
        <taxon>Pleosporomycetidae</taxon>
        <taxon>Venturiales</taxon>
        <taxon>Venturiaceae</taxon>
        <taxon>Venturia</taxon>
    </lineage>
</organism>
<dbReference type="PANTHER" id="PTHR11129">
    <property type="entry name" value="PROTEIN FARNESYLTRANSFERASE ALPHA SUBUNIT/RAB GERANYLGERANYL TRANSFERASE ALPHA SUBUNIT"/>
    <property type="match status" value="1"/>
</dbReference>
<sequence length="357" mass="42384">MASSHGVPRVAREGDRELEAENIRKYRSLLDLISAKIEQKEFTYEVLSLTSELLKKNPEYYTIWNHRRRILLYQFTKTLDDKIGNADSVSPGSNIANLISNDLRFIVPLLIQYPKCYWIWNYRLWLLDQAKTHLEQNVVQKLWQDELDLVGKMLTRDERNFHGWGYRRHVVSQLEKLIPPHQASLVEQEFAYTSKMIKAKLQNFSALHYRSKLIPRLLDERKADGKARRAMLEAELDSMQDALIDPFNQSAWFYHQYLMSTLDPECPNEDRIVLDLTLSDRLQYYDQEVERIAEITEDFDDCKWVYEALLQYSIDYSKLKGEPSSNEKDLRGWLERLQRLDPMRSGRWRELETSLQL</sequence>
<dbReference type="Gene3D" id="1.25.40.120">
    <property type="entry name" value="Protein prenylyltransferase"/>
    <property type="match status" value="1"/>
</dbReference>
<evidence type="ECO:0000256" key="6">
    <source>
        <dbReference type="RuleBase" id="RU367120"/>
    </source>
</evidence>
<comment type="catalytic activity">
    <reaction evidence="5 6">
        <text>geranylgeranyl diphosphate + L-cysteinyl-[protein] = S-geranylgeranyl-L-cysteinyl-[protein] + diphosphate</text>
        <dbReference type="Rhea" id="RHEA:21240"/>
        <dbReference type="Rhea" id="RHEA-COMP:10131"/>
        <dbReference type="Rhea" id="RHEA-COMP:11537"/>
        <dbReference type="ChEBI" id="CHEBI:29950"/>
        <dbReference type="ChEBI" id="CHEBI:33019"/>
        <dbReference type="ChEBI" id="CHEBI:57533"/>
        <dbReference type="ChEBI" id="CHEBI:86021"/>
        <dbReference type="EC" id="2.5.1.60"/>
    </reaction>
</comment>